<dbReference type="Gene3D" id="3.60.10.10">
    <property type="entry name" value="Endonuclease/exonuclease/phosphatase"/>
    <property type="match status" value="1"/>
</dbReference>
<gene>
    <name evidence="2" type="ORF">COLO4_15184</name>
</gene>
<dbReference type="AlphaFoldDB" id="A0A1R3JNY6"/>
<dbReference type="EMBL" id="AWUE01015606">
    <property type="protein sequence ID" value="OMO96596.1"/>
    <property type="molecule type" value="Genomic_DNA"/>
</dbReference>
<comment type="caution">
    <text evidence="2">The sequence shown here is derived from an EMBL/GenBank/DDBJ whole genome shotgun (WGS) entry which is preliminary data.</text>
</comment>
<keyword evidence="2" id="KW-0540">Nuclease</keyword>
<dbReference type="PANTHER" id="PTHR33710">
    <property type="entry name" value="BNAC02G09200D PROTEIN"/>
    <property type="match status" value="1"/>
</dbReference>
<keyword evidence="2" id="KW-0255">Endonuclease</keyword>
<organism evidence="2 3">
    <name type="scientific">Corchorus olitorius</name>
    <dbReference type="NCBI Taxonomy" id="93759"/>
    <lineage>
        <taxon>Eukaryota</taxon>
        <taxon>Viridiplantae</taxon>
        <taxon>Streptophyta</taxon>
        <taxon>Embryophyta</taxon>
        <taxon>Tracheophyta</taxon>
        <taxon>Spermatophyta</taxon>
        <taxon>Magnoliopsida</taxon>
        <taxon>eudicotyledons</taxon>
        <taxon>Gunneridae</taxon>
        <taxon>Pentapetalae</taxon>
        <taxon>rosids</taxon>
        <taxon>malvids</taxon>
        <taxon>Malvales</taxon>
        <taxon>Malvaceae</taxon>
        <taxon>Grewioideae</taxon>
        <taxon>Apeibeae</taxon>
        <taxon>Corchorus</taxon>
    </lineage>
</organism>
<name>A0A1R3JNY6_9ROSI</name>
<dbReference type="PANTHER" id="PTHR33710:SF71">
    <property type="entry name" value="ENDONUCLEASE_EXONUCLEASE_PHOSPHATASE DOMAIN-CONTAINING PROTEIN"/>
    <property type="match status" value="1"/>
</dbReference>
<accession>A0A1R3JNY6</accession>
<evidence type="ECO:0000313" key="3">
    <source>
        <dbReference type="Proteomes" id="UP000187203"/>
    </source>
</evidence>
<feature type="region of interest" description="Disordered" evidence="1">
    <location>
        <begin position="1"/>
        <end position="39"/>
    </location>
</feature>
<dbReference type="GO" id="GO:0004519">
    <property type="term" value="F:endonuclease activity"/>
    <property type="evidence" value="ECO:0007669"/>
    <property type="project" value="UniProtKB-KW"/>
</dbReference>
<feature type="compositionally biased region" description="Basic and acidic residues" evidence="1">
    <location>
        <begin position="11"/>
        <end position="27"/>
    </location>
</feature>
<dbReference type="STRING" id="93759.A0A1R3JNY6"/>
<protein>
    <submittedName>
        <fullName evidence="2">Endonuclease/exonuclease/phosphatase</fullName>
    </submittedName>
</protein>
<keyword evidence="3" id="KW-1185">Reference proteome</keyword>
<evidence type="ECO:0000256" key="1">
    <source>
        <dbReference type="SAM" id="MobiDB-lite"/>
    </source>
</evidence>
<dbReference type="Proteomes" id="UP000187203">
    <property type="component" value="Unassembled WGS sequence"/>
</dbReference>
<dbReference type="InterPro" id="IPR036691">
    <property type="entry name" value="Endo/exonu/phosph_ase_sf"/>
</dbReference>
<keyword evidence="2" id="KW-0378">Hydrolase</keyword>
<dbReference type="OrthoDB" id="999724at2759"/>
<evidence type="ECO:0000313" key="2">
    <source>
        <dbReference type="EMBL" id="OMO96596.1"/>
    </source>
</evidence>
<reference evidence="3" key="1">
    <citation type="submission" date="2013-09" db="EMBL/GenBank/DDBJ databases">
        <title>Corchorus olitorius genome sequencing.</title>
        <authorList>
            <person name="Alam M."/>
            <person name="Haque M.S."/>
            <person name="Islam M.S."/>
            <person name="Emdad E.M."/>
            <person name="Islam M.M."/>
            <person name="Ahmed B."/>
            <person name="Halim A."/>
            <person name="Hossen Q.M.M."/>
            <person name="Hossain M.Z."/>
            <person name="Ahmed R."/>
            <person name="Khan M.M."/>
            <person name="Islam R."/>
            <person name="Rashid M.M."/>
            <person name="Khan S.A."/>
            <person name="Rahman M.S."/>
            <person name="Alam M."/>
            <person name="Yahiya A.S."/>
            <person name="Khan M.S."/>
            <person name="Azam M.S."/>
            <person name="Haque T."/>
            <person name="Lashkar M.Z.H."/>
            <person name="Akhand A.I."/>
            <person name="Morshed G."/>
            <person name="Roy S."/>
            <person name="Uddin K.S."/>
            <person name="Rabeya T."/>
            <person name="Hossain A.S."/>
            <person name="Chowdhury A."/>
            <person name="Snigdha A.R."/>
            <person name="Mortoza M.S."/>
            <person name="Matin S.A."/>
            <person name="Hoque S.M.E."/>
            <person name="Islam M.K."/>
            <person name="Roy D.K."/>
            <person name="Haider R."/>
            <person name="Moosa M.M."/>
            <person name="Elias S.M."/>
            <person name="Hasan A.M."/>
            <person name="Jahan S."/>
            <person name="Shafiuddin M."/>
            <person name="Mahmood N."/>
            <person name="Shommy N.S."/>
        </authorList>
    </citation>
    <scope>NUCLEOTIDE SEQUENCE [LARGE SCALE GENOMIC DNA]</scope>
    <source>
        <strain evidence="3">cv. O-4</strain>
    </source>
</reference>
<sequence>MVSFFLNDAPLPKDQEIDDSLKRKRDEDDQEESETEGGRAVKRRLENLAMVEKNGEDNNNTVVVGAETLRECLNQYRLAKVKAKGLHFTWSNRRGENEITWERLDRAFANPKWFELNENVVLENLPINVSDHSPLLLCLEKSKMFNKRPYRFELMWTTHPQCEKVITNAWKINANGYAAFRLMRKIGTTKEKLKLWNREVFGDLAKRKMELEIELAATEQNIENPGNFEKEATLRRDLEVVLEQEHLMWMQKSRANWMKLL</sequence>
<proteinExistence type="predicted"/>
<dbReference type="SUPFAM" id="SSF56219">
    <property type="entry name" value="DNase I-like"/>
    <property type="match status" value="1"/>
</dbReference>